<feature type="transmembrane region" description="Helical" evidence="2">
    <location>
        <begin position="85"/>
        <end position="105"/>
    </location>
</feature>
<keyword evidence="2" id="KW-0472">Membrane</keyword>
<dbReference type="Proteomes" id="UP000199592">
    <property type="component" value="Unassembled WGS sequence"/>
</dbReference>
<reference evidence="4" key="1">
    <citation type="submission" date="2016-10" db="EMBL/GenBank/DDBJ databases">
        <authorList>
            <person name="Varghese N."/>
            <person name="Submissions S."/>
        </authorList>
    </citation>
    <scope>NUCLEOTIDE SEQUENCE [LARGE SCALE GENOMIC DNA]</scope>
    <source>
        <strain evidence="4">DSM 25030</strain>
    </source>
</reference>
<accession>A0A1H2XQY7</accession>
<dbReference type="RefSeq" id="WP_090297774.1">
    <property type="nucleotide sequence ID" value="NZ_FNKI01000003.1"/>
</dbReference>
<name>A0A1H2XQY7_9FLAO</name>
<evidence type="ECO:0000313" key="4">
    <source>
        <dbReference type="Proteomes" id="UP000199592"/>
    </source>
</evidence>
<dbReference type="InterPro" id="IPR046617">
    <property type="entry name" value="DUF6730"/>
</dbReference>
<keyword evidence="2" id="KW-1133">Transmembrane helix</keyword>
<organism evidence="3 4">
    <name type="scientific">Flagellimonas zhangzhouensis</name>
    <dbReference type="NCBI Taxonomy" id="1073328"/>
    <lineage>
        <taxon>Bacteria</taxon>
        <taxon>Pseudomonadati</taxon>
        <taxon>Bacteroidota</taxon>
        <taxon>Flavobacteriia</taxon>
        <taxon>Flavobacteriales</taxon>
        <taxon>Flavobacteriaceae</taxon>
        <taxon>Flagellimonas</taxon>
    </lineage>
</organism>
<protein>
    <submittedName>
        <fullName evidence="3">Uncharacterized protein</fullName>
    </submittedName>
</protein>
<keyword evidence="1" id="KW-0175">Coiled coil</keyword>
<keyword evidence="4" id="KW-1185">Reference proteome</keyword>
<dbReference type="OrthoDB" id="1449890at2"/>
<feature type="coiled-coil region" evidence="1">
    <location>
        <begin position="10"/>
        <end position="40"/>
    </location>
</feature>
<sequence>MGYKKLDEVMELLADELDGFNKSIDRLKQLTENVDNIKVEASTDDIQKLLHRHLEKEKWNMESIDQNTNTIRKAVINAKVIPRTLFWLTIAVWMISLVTICYLGIRVSRLDSIREKSFESGRQEVITTLRGFFDENPGLFESYESWRLKGKETDSIQAKK</sequence>
<proteinExistence type="predicted"/>
<keyword evidence="2" id="KW-0812">Transmembrane</keyword>
<evidence type="ECO:0000256" key="2">
    <source>
        <dbReference type="SAM" id="Phobius"/>
    </source>
</evidence>
<evidence type="ECO:0000313" key="3">
    <source>
        <dbReference type="EMBL" id="SDW95165.1"/>
    </source>
</evidence>
<gene>
    <name evidence="3" type="ORF">SAMN04487892_2776</name>
</gene>
<dbReference type="Pfam" id="PF20503">
    <property type="entry name" value="DUF6730"/>
    <property type="match status" value="1"/>
</dbReference>
<dbReference type="STRING" id="1073328.SAMN05216294_2783"/>
<dbReference type="EMBL" id="FNMY01000004">
    <property type="protein sequence ID" value="SDW95165.1"/>
    <property type="molecule type" value="Genomic_DNA"/>
</dbReference>
<dbReference type="AlphaFoldDB" id="A0A1H2XQY7"/>
<evidence type="ECO:0000256" key="1">
    <source>
        <dbReference type="SAM" id="Coils"/>
    </source>
</evidence>